<name>A0AAW0BYV8_9AGAR</name>
<sequence>MPDFDTCIKRAVHNATRQVHPDFPQHLAAIQFDAGSTGQAVPDSRALGELTVVVFTYKFIVRSNIPLFLYPIVKKHVLCSNLYQALLRTHWRYIGEEDSPDLMYLFLGVMRLHSESRAATWLSEVLGPLIKAVVSGYTHYLWCVLLLLVIPMYLYLTSHSKADELQILNRQKKDEGRVEQLQKGLALLYLCIAPNC</sequence>
<keyword evidence="1" id="KW-1133">Transmembrane helix</keyword>
<evidence type="ECO:0000313" key="2">
    <source>
        <dbReference type="EMBL" id="KAK7031522.1"/>
    </source>
</evidence>
<gene>
    <name evidence="2" type="ORF">R3P38DRAFT_818494</name>
</gene>
<proteinExistence type="predicted"/>
<evidence type="ECO:0000256" key="1">
    <source>
        <dbReference type="SAM" id="Phobius"/>
    </source>
</evidence>
<protein>
    <submittedName>
        <fullName evidence="2">Uncharacterized protein</fullName>
    </submittedName>
</protein>
<feature type="transmembrane region" description="Helical" evidence="1">
    <location>
        <begin position="137"/>
        <end position="156"/>
    </location>
</feature>
<organism evidence="2 3">
    <name type="scientific">Favolaschia claudopus</name>
    <dbReference type="NCBI Taxonomy" id="2862362"/>
    <lineage>
        <taxon>Eukaryota</taxon>
        <taxon>Fungi</taxon>
        <taxon>Dikarya</taxon>
        <taxon>Basidiomycota</taxon>
        <taxon>Agaricomycotina</taxon>
        <taxon>Agaricomycetes</taxon>
        <taxon>Agaricomycetidae</taxon>
        <taxon>Agaricales</taxon>
        <taxon>Marasmiineae</taxon>
        <taxon>Mycenaceae</taxon>
        <taxon>Favolaschia</taxon>
    </lineage>
</organism>
<accession>A0AAW0BYV8</accession>
<evidence type="ECO:0000313" key="3">
    <source>
        <dbReference type="Proteomes" id="UP001362999"/>
    </source>
</evidence>
<comment type="caution">
    <text evidence="2">The sequence shown here is derived from an EMBL/GenBank/DDBJ whole genome shotgun (WGS) entry which is preliminary data.</text>
</comment>
<dbReference type="EMBL" id="JAWWNJ010000024">
    <property type="protein sequence ID" value="KAK7031522.1"/>
    <property type="molecule type" value="Genomic_DNA"/>
</dbReference>
<dbReference type="AlphaFoldDB" id="A0AAW0BYV8"/>
<keyword evidence="1" id="KW-0472">Membrane</keyword>
<keyword evidence="1" id="KW-0812">Transmembrane</keyword>
<dbReference type="Proteomes" id="UP001362999">
    <property type="component" value="Unassembled WGS sequence"/>
</dbReference>
<keyword evidence="3" id="KW-1185">Reference proteome</keyword>
<reference evidence="2 3" key="1">
    <citation type="journal article" date="2024" name="J Genomics">
        <title>Draft genome sequencing and assembly of Favolaschia claudopus CIRM-BRFM 2984 isolated from oak limbs.</title>
        <authorList>
            <person name="Navarro D."/>
            <person name="Drula E."/>
            <person name="Chaduli D."/>
            <person name="Cazenave R."/>
            <person name="Ahrendt S."/>
            <person name="Wang J."/>
            <person name="Lipzen A."/>
            <person name="Daum C."/>
            <person name="Barry K."/>
            <person name="Grigoriev I.V."/>
            <person name="Favel A."/>
            <person name="Rosso M.N."/>
            <person name="Martin F."/>
        </authorList>
    </citation>
    <scope>NUCLEOTIDE SEQUENCE [LARGE SCALE GENOMIC DNA]</scope>
    <source>
        <strain evidence="2 3">CIRM-BRFM 2984</strain>
    </source>
</reference>